<proteinExistence type="inferred from homology"/>
<gene>
    <name evidence="4" type="ORF">FAZ21_00420</name>
</gene>
<accession>A0A4U0QBP1</accession>
<comment type="similarity">
    <text evidence="1">Belongs to the myoviridae tail sheath protein family.</text>
</comment>
<name>A0A4U0QBP1_9NEIS</name>
<comment type="caution">
    <text evidence="4">The sequence shown here is derived from an EMBL/GenBank/DDBJ whole genome shotgun (WGS) entry which is preliminary data.</text>
</comment>
<evidence type="ECO:0000313" key="5">
    <source>
        <dbReference type="Proteomes" id="UP000310016"/>
    </source>
</evidence>
<sequence length="490" mass="51907">MPENISFNAIPVDIRTPGQYIEIDHTKAVRGLPTQDRRLLLLGQRLAGGTVVANVPTQISNADQAAGYFGRGSMLHRMVLAAKAANSTTAMWAIAVDDLEAGVAASGTLTLTGSATASGILALYVAGQRVQVGVAQGDAAATIATKVVAAVAANVDLPVTAAATTGVITLTARHKGLNGNGIDLRLNYYSDDTTPVGLTAVIAAMSGGTGNPDIAPAIAAIGDDQYYSIVAPYTDTATLAALEAMLDAKWGPMQQRTGHVFAGMVATHASLTTFGAGRNSAHVSVLGIHDTPTPAWEFAASWAGVCEYYGAIDPARPLQTLPVPGLLAPQLKSRFTRTERDLLLRSGISTVIYGSDGAALIERVITTYQKNPFGVADISLLDLETKWTVDYIRYAVRARIALRYPRHKLANDGSNYAPGQAIVTPVILRAELLSLFRELEEAGLVENFDQFKEDLLVVRSNSDPNRVNAVIPPDVVNQFRVFAAAVQYLL</sequence>
<keyword evidence="5" id="KW-1185">Reference proteome</keyword>
<dbReference type="RefSeq" id="WP_136771304.1">
    <property type="nucleotide sequence ID" value="NZ_CP156074.1"/>
</dbReference>
<protein>
    <submittedName>
        <fullName evidence="4">Phage tail protein</fullName>
    </submittedName>
</protein>
<feature type="domain" description="Tail sheath protein C-terminal" evidence="3">
    <location>
        <begin position="379"/>
        <end position="487"/>
    </location>
</feature>
<dbReference type="InterPro" id="IPR020287">
    <property type="entry name" value="Tail_sheath_C"/>
</dbReference>
<dbReference type="Pfam" id="PF04984">
    <property type="entry name" value="Phage_sheath_1"/>
    <property type="match status" value="1"/>
</dbReference>
<evidence type="ECO:0000313" key="4">
    <source>
        <dbReference type="EMBL" id="TJZ78789.1"/>
    </source>
</evidence>
<dbReference type="OrthoDB" id="5442644at2"/>
<evidence type="ECO:0000256" key="1">
    <source>
        <dbReference type="ARBA" id="ARBA00008005"/>
    </source>
</evidence>
<evidence type="ECO:0000259" key="3">
    <source>
        <dbReference type="Pfam" id="PF17482"/>
    </source>
</evidence>
<evidence type="ECO:0000259" key="2">
    <source>
        <dbReference type="Pfam" id="PF04984"/>
    </source>
</evidence>
<dbReference type="PIRSF" id="PIRSF007349">
    <property type="entry name" value="Tsp_L"/>
    <property type="match status" value="1"/>
</dbReference>
<reference evidence="4 5" key="1">
    <citation type="submission" date="2019-04" db="EMBL/GenBank/DDBJ databases">
        <title>Chitiniphilus eburnea sp. nov., a novel chitinolytic bacterium isolated from aquaculture sludge.</title>
        <authorList>
            <person name="Sheng M."/>
        </authorList>
    </citation>
    <scope>NUCLEOTIDE SEQUENCE [LARGE SCALE GENOMIC DNA]</scope>
    <source>
        <strain evidence="4 5">HX-2-15</strain>
    </source>
</reference>
<dbReference type="Pfam" id="PF17482">
    <property type="entry name" value="Phage_sheath_1C"/>
    <property type="match status" value="1"/>
</dbReference>
<feature type="domain" description="Tail sheath protein subtilisin-like" evidence="2">
    <location>
        <begin position="207"/>
        <end position="367"/>
    </location>
</feature>
<dbReference type="AlphaFoldDB" id="A0A4U0QBP1"/>
<dbReference type="Proteomes" id="UP000310016">
    <property type="component" value="Unassembled WGS sequence"/>
</dbReference>
<dbReference type="InterPro" id="IPR007067">
    <property type="entry name" value="Tail_sheath"/>
</dbReference>
<organism evidence="4 5">
    <name type="scientific">Chitiniphilus eburneus</name>
    <dbReference type="NCBI Taxonomy" id="2571148"/>
    <lineage>
        <taxon>Bacteria</taxon>
        <taxon>Pseudomonadati</taxon>
        <taxon>Pseudomonadota</taxon>
        <taxon>Betaproteobacteria</taxon>
        <taxon>Neisseriales</taxon>
        <taxon>Chitinibacteraceae</taxon>
        <taxon>Chitiniphilus</taxon>
    </lineage>
</organism>
<dbReference type="InterPro" id="IPR035089">
    <property type="entry name" value="Phage_sheath_subtilisin"/>
</dbReference>
<dbReference type="EMBL" id="SUMF01000001">
    <property type="protein sequence ID" value="TJZ78789.1"/>
    <property type="molecule type" value="Genomic_DNA"/>
</dbReference>